<evidence type="ECO:0000313" key="1">
    <source>
        <dbReference type="EMBL" id="PLX19166.1"/>
    </source>
</evidence>
<name>A0A2N5ZKJ4_MUIH1</name>
<comment type="caution">
    <text evidence="1">The sequence shown here is derived from an EMBL/GenBank/DDBJ whole genome shotgun (WGS) entry which is preliminary data.</text>
</comment>
<dbReference type="Proteomes" id="UP000234857">
    <property type="component" value="Unassembled WGS sequence"/>
</dbReference>
<dbReference type="EMBL" id="PKTG01000039">
    <property type="protein sequence ID" value="PLX19166.1"/>
    <property type="molecule type" value="Genomic_DNA"/>
</dbReference>
<organism evidence="1 2">
    <name type="scientific">Muiribacterium halophilum</name>
    <dbReference type="NCBI Taxonomy" id="2053465"/>
    <lineage>
        <taxon>Bacteria</taxon>
        <taxon>Candidatus Muiribacteriota</taxon>
        <taxon>Candidatus Muiribacteriia</taxon>
        <taxon>Candidatus Muiribacteriales</taxon>
        <taxon>Candidatus Muiribacteriaceae</taxon>
        <taxon>Candidatus Muiribacterium</taxon>
    </lineage>
</organism>
<evidence type="ECO:0000313" key="2">
    <source>
        <dbReference type="Proteomes" id="UP000234857"/>
    </source>
</evidence>
<accession>A0A2N5ZKJ4</accession>
<sequence>MKKLIIIMTIDSVVEEMHQFFEKNTQMYFEIPKGKGKYKYYHRMDSHTWPGSVASFMIPMDEEKIKEFKESFTSYMKKIQTEHYWSYMVVPIEDFEMFEGGMNV</sequence>
<protein>
    <submittedName>
        <fullName evidence="1">Uncharacterized protein</fullName>
    </submittedName>
</protein>
<reference evidence="1 2" key="1">
    <citation type="submission" date="2017-11" db="EMBL/GenBank/DDBJ databases">
        <title>Genome-resolved metagenomics identifies genetic mobility, metabolic interactions, and unexpected diversity in perchlorate-reducing communities.</title>
        <authorList>
            <person name="Barnum T.P."/>
            <person name="Figueroa I.A."/>
            <person name="Carlstrom C.I."/>
            <person name="Lucas L.N."/>
            <person name="Engelbrektson A.L."/>
            <person name="Coates J.D."/>
        </authorList>
    </citation>
    <scope>NUCLEOTIDE SEQUENCE [LARGE SCALE GENOMIC DNA]</scope>
    <source>
        <strain evidence="1">BM706</strain>
    </source>
</reference>
<dbReference type="AlphaFoldDB" id="A0A2N5ZKJ4"/>
<gene>
    <name evidence="1" type="ORF">C0601_02590</name>
</gene>
<proteinExistence type="predicted"/>